<feature type="region of interest" description="Disordered" evidence="1">
    <location>
        <begin position="26"/>
        <end position="134"/>
    </location>
</feature>
<proteinExistence type="predicted"/>
<sequence>MAQTRAKTGRKVAALETLADAAAQVSAASEYTVNSSWSPPGDVKTAPSSPGSRQDSDIDELDDHDQFSKLASSDHENNLVEVDSDESEEENKEEEKPGRLTIKLPAAALQSVSNGAIARKQDKGKKVAARSSTP</sequence>
<reference evidence="2 4" key="1">
    <citation type="journal article" date="2024" name="J Genomics">
        <title>Draft genome sequencing and assembly of Favolaschia claudopus CIRM-BRFM 2984 isolated from oak limbs.</title>
        <authorList>
            <person name="Navarro D."/>
            <person name="Drula E."/>
            <person name="Chaduli D."/>
            <person name="Cazenave R."/>
            <person name="Ahrendt S."/>
            <person name="Wang J."/>
            <person name="Lipzen A."/>
            <person name="Daum C."/>
            <person name="Barry K."/>
            <person name="Grigoriev I.V."/>
            <person name="Favel A."/>
            <person name="Rosso M.N."/>
            <person name="Martin F."/>
        </authorList>
    </citation>
    <scope>NUCLEOTIDE SEQUENCE [LARGE SCALE GENOMIC DNA]</scope>
    <source>
        <strain evidence="2 4">CIRM-BRFM 2984</strain>
    </source>
</reference>
<evidence type="ECO:0000313" key="3">
    <source>
        <dbReference type="EMBL" id="KAK7041081.1"/>
    </source>
</evidence>
<feature type="compositionally biased region" description="Acidic residues" evidence="1">
    <location>
        <begin position="82"/>
        <end position="92"/>
    </location>
</feature>
<evidence type="ECO:0000313" key="4">
    <source>
        <dbReference type="Proteomes" id="UP001362999"/>
    </source>
</evidence>
<name>A0AAW0BSB4_9AGAR</name>
<comment type="caution">
    <text evidence="2">The sequence shown here is derived from an EMBL/GenBank/DDBJ whole genome shotgun (WGS) entry which is preliminary data.</text>
</comment>
<dbReference type="EMBL" id="JAWWNJ010000014">
    <property type="protein sequence ID" value="KAK7041081.1"/>
    <property type="molecule type" value="Genomic_DNA"/>
</dbReference>
<gene>
    <name evidence="3" type="ORF">R3P38DRAFT_3179625</name>
    <name evidence="2" type="ORF">R3P38DRAFT_3189650</name>
</gene>
<accession>A0AAW0BSB4</accession>
<protein>
    <submittedName>
        <fullName evidence="2">Uncharacterized protein</fullName>
    </submittedName>
</protein>
<evidence type="ECO:0000256" key="1">
    <source>
        <dbReference type="SAM" id="MobiDB-lite"/>
    </source>
</evidence>
<feature type="compositionally biased region" description="Polar residues" evidence="1">
    <location>
        <begin position="29"/>
        <end position="38"/>
    </location>
</feature>
<dbReference type="Proteomes" id="UP001362999">
    <property type="component" value="Unassembled WGS sequence"/>
</dbReference>
<feature type="compositionally biased region" description="Basic and acidic residues" evidence="1">
    <location>
        <begin position="64"/>
        <end position="78"/>
    </location>
</feature>
<evidence type="ECO:0000313" key="2">
    <source>
        <dbReference type="EMBL" id="KAK7029302.1"/>
    </source>
</evidence>
<keyword evidence="4" id="KW-1185">Reference proteome</keyword>
<organism evidence="2 4">
    <name type="scientific">Favolaschia claudopus</name>
    <dbReference type="NCBI Taxonomy" id="2862362"/>
    <lineage>
        <taxon>Eukaryota</taxon>
        <taxon>Fungi</taxon>
        <taxon>Dikarya</taxon>
        <taxon>Basidiomycota</taxon>
        <taxon>Agaricomycotina</taxon>
        <taxon>Agaricomycetes</taxon>
        <taxon>Agaricomycetidae</taxon>
        <taxon>Agaricales</taxon>
        <taxon>Marasmiineae</taxon>
        <taxon>Mycenaceae</taxon>
        <taxon>Favolaschia</taxon>
    </lineage>
</organism>
<dbReference type="EMBL" id="JAWWNJ010000027">
    <property type="protein sequence ID" value="KAK7029302.1"/>
    <property type="molecule type" value="Genomic_DNA"/>
</dbReference>
<dbReference type="AlphaFoldDB" id="A0AAW0BSB4"/>